<keyword evidence="3 6" id="KW-0812">Transmembrane</keyword>
<dbReference type="InterPro" id="IPR006696">
    <property type="entry name" value="DUF423"/>
</dbReference>
<proteinExistence type="inferred from homology"/>
<evidence type="ECO:0000256" key="5">
    <source>
        <dbReference type="ARBA" id="ARBA00023136"/>
    </source>
</evidence>
<feature type="transmembrane region" description="Helical" evidence="6">
    <location>
        <begin position="7"/>
        <end position="24"/>
    </location>
</feature>
<feature type="transmembrane region" description="Helical" evidence="6">
    <location>
        <begin position="97"/>
        <end position="120"/>
    </location>
</feature>
<gene>
    <name evidence="7" type="ORF">N6H18_12250</name>
</gene>
<dbReference type="RefSeq" id="WP_262308565.1">
    <property type="nucleotide sequence ID" value="NZ_CP106679.1"/>
</dbReference>
<evidence type="ECO:0000256" key="6">
    <source>
        <dbReference type="SAM" id="Phobius"/>
    </source>
</evidence>
<organism evidence="7 8">
    <name type="scientific">Reichenbachiella agarivorans</name>
    <dbReference type="NCBI Taxonomy" id="2979464"/>
    <lineage>
        <taxon>Bacteria</taxon>
        <taxon>Pseudomonadati</taxon>
        <taxon>Bacteroidota</taxon>
        <taxon>Cytophagia</taxon>
        <taxon>Cytophagales</taxon>
        <taxon>Reichenbachiellaceae</taxon>
        <taxon>Reichenbachiella</taxon>
    </lineage>
</organism>
<evidence type="ECO:0000256" key="2">
    <source>
        <dbReference type="ARBA" id="ARBA00009694"/>
    </source>
</evidence>
<keyword evidence="8" id="KW-1185">Reference proteome</keyword>
<evidence type="ECO:0000256" key="1">
    <source>
        <dbReference type="ARBA" id="ARBA00004141"/>
    </source>
</evidence>
<comment type="subcellular location">
    <subcellularLocation>
        <location evidence="1">Membrane</location>
        <topology evidence="1">Multi-pass membrane protein</topology>
    </subcellularLocation>
</comment>
<keyword evidence="4 6" id="KW-1133">Transmembrane helix</keyword>
<evidence type="ECO:0000256" key="4">
    <source>
        <dbReference type="ARBA" id="ARBA00022989"/>
    </source>
</evidence>
<dbReference type="Pfam" id="PF04241">
    <property type="entry name" value="DUF423"/>
    <property type="match status" value="1"/>
</dbReference>
<reference evidence="7" key="1">
    <citation type="submission" date="2022-09" db="EMBL/GenBank/DDBJ databases">
        <title>Comparative genomics and taxonomic characterization of three novel marine species of genus Reichenbachiella exhibiting antioxidant and polysaccharide degradation activities.</title>
        <authorList>
            <person name="Muhammad N."/>
            <person name="Lee Y.-J."/>
            <person name="Ko J."/>
            <person name="Kim S.-G."/>
        </authorList>
    </citation>
    <scope>NUCLEOTIDE SEQUENCE</scope>
    <source>
        <strain evidence="7">BKB1-1</strain>
    </source>
</reference>
<keyword evidence="5 6" id="KW-0472">Membrane</keyword>
<dbReference type="Proteomes" id="UP001065174">
    <property type="component" value="Chromosome"/>
</dbReference>
<accession>A0ABY6CKS5</accession>
<dbReference type="PANTHER" id="PTHR43461">
    <property type="entry name" value="TRANSMEMBRANE PROTEIN 256"/>
    <property type="match status" value="1"/>
</dbReference>
<evidence type="ECO:0000256" key="3">
    <source>
        <dbReference type="ARBA" id="ARBA00022692"/>
    </source>
</evidence>
<protein>
    <submittedName>
        <fullName evidence="7">DUF423 domain-containing protein</fullName>
    </submittedName>
</protein>
<feature type="transmembrane region" description="Helical" evidence="6">
    <location>
        <begin position="74"/>
        <end position="91"/>
    </location>
</feature>
<evidence type="ECO:0000313" key="8">
    <source>
        <dbReference type="Proteomes" id="UP001065174"/>
    </source>
</evidence>
<comment type="similarity">
    <text evidence="2">Belongs to the UPF0382 family.</text>
</comment>
<sequence length="123" mass="13279">MDNNTLKIGIILAMLTVIIGAFGAHGLKDTLVEYGTQETFDTAVQYHGMHALALIFVGVLGLNNESKWLNWAKWLFVVGIVFFSGSLYVLSVSGIKILGVITPIGGLCFIAGWSMMIASLKSK</sequence>
<feature type="transmembrane region" description="Helical" evidence="6">
    <location>
        <begin position="44"/>
        <end position="62"/>
    </location>
</feature>
<dbReference type="EMBL" id="CP106679">
    <property type="protein sequence ID" value="UXP31121.1"/>
    <property type="molecule type" value="Genomic_DNA"/>
</dbReference>
<evidence type="ECO:0000313" key="7">
    <source>
        <dbReference type="EMBL" id="UXP31121.1"/>
    </source>
</evidence>
<name>A0ABY6CKS5_9BACT</name>
<dbReference type="PANTHER" id="PTHR43461:SF1">
    <property type="entry name" value="TRANSMEMBRANE PROTEIN 256"/>
    <property type="match status" value="1"/>
</dbReference>